<dbReference type="AlphaFoldDB" id="A0A550CXK1"/>
<dbReference type="EMBL" id="VDMD01000001">
    <property type="protein sequence ID" value="TRM69522.1"/>
    <property type="molecule type" value="Genomic_DNA"/>
</dbReference>
<accession>A0A550CXK1</accession>
<gene>
    <name evidence="2" type="ORF">BD626DRAFT_563263</name>
</gene>
<feature type="transmembrane region" description="Helical" evidence="1">
    <location>
        <begin position="119"/>
        <end position="141"/>
    </location>
</feature>
<evidence type="ECO:0000313" key="3">
    <source>
        <dbReference type="Proteomes" id="UP000320762"/>
    </source>
</evidence>
<keyword evidence="3" id="KW-1185">Reference proteome</keyword>
<dbReference type="OrthoDB" id="3250682at2759"/>
<keyword evidence="1" id="KW-0812">Transmembrane</keyword>
<evidence type="ECO:0000313" key="2">
    <source>
        <dbReference type="EMBL" id="TRM69522.1"/>
    </source>
</evidence>
<keyword evidence="1" id="KW-0472">Membrane</keyword>
<feature type="transmembrane region" description="Helical" evidence="1">
    <location>
        <begin position="153"/>
        <end position="173"/>
    </location>
</feature>
<comment type="caution">
    <text evidence="2">The sequence shown here is derived from an EMBL/GenBank/DDBJ whole genome shotgun (WGS) entry which is preliminary data.</text>
</comment>
<feature type="transmembrane region" description="Helical" evidence="1">
    <location>
        <begin position="67"/>
        <end position="91"/>
    </location>
</feature>
<feature type="transmembrane region" description="Helical" evidence="1">
    <location>
        <begin position="24"/>
        <end position="47"/>
    </location>
</feature>
<evidence type="ECO:0000256" key="1">
    <source>
        <dbReference type="SAM" id="Phobius"/>
    </source>
</evidence>
<protein>
    <submittedName>
        <fullName evidence="2">Uncharacterized protein</fullName>
    </submittedName>
</protein>
<dbReference type="Proteomes" id="UP000320762">
    <property type="component" value="Unassembled WGS sequence"/>
</dbReference>
<keyword evidence="1" id="KW-1133">Transmembrane helix</keyword>
<sequence length="203" mass="22058">MSDKPPAWASAPEVHPGATAQMKLAALCVQSVLLGVFVALVLAMFYLFTRRSTAGPSTGKIPKAERLLLSALVILLVMNTGHWICTVVRAFEAFVFWLDGQHPAAYYGWMTGTIRVAQAAFHSGTVVAADMMVITRLYVIWDYRRSVAVAPGVLSLVALLVSAIGTTYAYGAYNADSPSTLVSLQHWRIAHSVLTIWYGMLVP</sequence>
<organism evidence="2 3">
    <name type="scientific">Schizophyllum amplum</name>
    <dbReference type="NCBI Taxonomy" id="97359"/>
    <lineage>
        <taxon>Eukaryota</taxon>
        <taxon>Fungi</taxon>
        <taxon>Dikarya</taxon>
        <taxon>Basidiomycota</taxon>
        <taxon>Agaricomycotina</taxon>
        <taxon>Agaricomycetes</taxon>
        <taxon>Agaricomycetidae</taxon>
        <taxon>Agaricales</taxon>
        <taxon>Schizophyllaceae</taxon>
        <taxon>Schizophyllum</taxon>
    </lineage>
</organism>
<name>A0A550CXK1_9AGAR</name>
<proteinExistence type="predicted"/>
<reference evidence="2 3" key="1">
    <citation type="journal article" date="2019" name="New Phytol.">
        <title>Comparative genomics reveals unique wood-decay strategies and fruiting body development in the Schizophyllaceae.</title>
        <authorList>
            <person name="Almasi E."/>
            <person name="Sahu N."/>
            <person name="Krizsan K."/>
            <person name="Balint B."/>
            <person name="Kovacs G.M."/>
            <person name="Kiss B."/>
            <person name="Cseklye J."/>
            <person name="Drula E."/>
            <person name="Henrissat B."/>
            <person name="Nagy I."/>
            <person name="Chovatia M."/>
            <person name="Adam C."/>
            <person name="LaButti K."/>
            <person name="Lipzen A."/>
            <person name="Riley R."/>
            <person name="Grigoriev I.V."/>
            <person name="Nagy L.G."/>
        </authorList>
    </citation>
    <scope>NUCLEOTIDE SEQUENCE [LARGE SCALE GENOMIC DNA]</scope>
    <source>
        <strain evidence="2 3">NL-1724</strain>
    </source>
</reference>